<dbReference type="SUPFAM" id="SSF56281">
    <property type="entry name" value="Metallo-hydrolase/oxidoreductase"/>
    <property type="match status" value="1"/>
</dbReference>
<dbReference type="InterPro" id="IPR001279">
    <property type="entry name" value="Metallo-B-lactamas"/>
</dbReference>
<dbReference type="RefSeq" id="WP_302706293.1">
    <property type="nucleotide sequence ID" value="NZ_JAULSC010000003.1"/>
</dbReference>
<comment type="caution">
    <text evidence="2">The sequence shown here is derived from an EMBL/GenBank/DDBJ whole genome shotgun (WGS) entry which is preliminary data.</text>
</comment>
<proteinExistence type="predicted"/>
<dbReference type="Proteomes" id="UP001168363">
    <property type="component" value="Unassembled WGS sequence"/>
</dbReference>
<dbReference type="InterPro" id="IPR036866">
    <property type="entry name" value="RibonucZ/Hydroxyglut_hydro"/>
</dbReference>
<evidence type="ECO:0000259" key="1">
    <source>
        <dbReference type="Pfam" id="PF12706"/>
    </source>
</evidence>
<accession>A0ABT8TMH9</accession>
<protein>
    <submittedName>
        <fullName evidence="2">MBL fold metallo-hydrolase</fullName>
    </submittedName>
</protein>
<reference evidence="2" key="1">
    <citation type="submission" date="2023-06" db="EMBL/GenBank/DDBJ databases">
        <title>Genome sequence of Nocardioides sp. SOB44.</title>
        <authorList>
            <person name="Zhang G."/>
        </authorList>
    </citation>
    <scope>NUCLEOTIDE SEQUENCE</scope>
    <source>
        <strain evidence="2">SOB44</strain>
    </source>
</reference>
<sequence length="276" mass="30512">MEHEASETTLRFVGTATTLLDLGPFTVLTDPNFLHRGERAYLGKGLFSRRLTEPALQPEDLPRLDGVLLSHLHGDHFDRVARRELDRSLPVWTTPAAARRLGKWGFRESAGMSTWESVELERDGWRLRITSVPGVHGPGPARFLLPSVMGSVLELSRPDAPRPFRLYVSGDTLYRPWLREVVERCGPLDAAVVHLGGTRVLGLTATMDDRQGVDLVRLLTPGVTVPVHHDDYGVFRSPLSDFVSRHVEADLAGTLRLVERGATVDLGNPARSNPAP</sequence>
<dbReference type="EMBL" id="JAULSC010000003">
    <property type="protein sequence ID" value="MDO3395172.1"/>
    <property type="molecule type" value="Genomic_DNA"/>
</dbReference>
<dbReference type="PANTHER" id="PTHR43546:SF7">
    <property type="entry name" value="METALLO-BETA-LACTAMASE DOMAIN-CONTAINING PROTEIN"/>
    <property type="match status" value="1"/>
</dbReference>
<evidence type="ECO:0000313" key="2">
    <source>
        <dbReference type="EMBL" id="MDO3395172.1"/>
    </source>
</evidence>
<dbReference type="PANTHER" id="PTHR43546">
    <property type="entry name" value="UPF0173 METAL-DEPENDENT HYDROLASE MJ1163-RELATED"/>
    <property type="match status" value="1"/>
</dbReference>
<evidence type="ECO:0000313" key="3">
    <source>
        <dbReference type="Proteomes" id="UP001168363"/>
    </source>
</evidence>
<dbReference type="Pfam" id="PF12706">
    <property type="entry name" value="Lactamase_B_2"/>
    <property type="match status" value="1"/>
</dbReference>
<dbReference type="InterPro" id="IPR050114">
    <property type="entry name" value="UPF0173_UPF0282_UlaG_hydrolase"/>
</dbReference>
<gene>
    <name evidence="2" type="ORF">QWJ41_05545</name>
</gene>
<organism evidence="2 3">
    <name type="scientific">Nocardioides cremeus</name>
    <dbReference type="NCBI Taxonomy" id="3058044"/>
    <lineage>
        <taxon>Bacteria</taxon>
        <taxon>Bacillati</taxon>
        <taxon>Actinomycetota</taxon>
        <taxon>Actinomycetes</taxon>
        <taxon>Propionibacteriales</taxon>
        <taxon>Nocardioidaceae</taxon>
        <taxon>Nocardioides</taxon>
    </lineage>
</organism>
<dbReference type="Gene3D" id="3.60.15.10">
    <property type="entry name" value="Ribonuclease Z/Hydroxyacylglutathione hydrolase-like"/>
    <property type="match status" value="1"/>
</dbReference>
<feature type="domain" description="Metallo-beta-lactamase" evidence="1">
    <location>
        <begin position="27"/>
        <end position="229"/>
    </location>
</feature>
<name>A0ABT8TMH9_9ACTN</name>
<keyword evidence="3" id="KW-1185">Reference proteome</keyword>